<gene>
    <name evidence="1" type="ORF">HAX54_017870</name>
</gene>
<dbReference type="Gene3D" id="3.80.10.10">
    <property type="entry name" value="Ribonuclease Inhibitor"/>
    <property type="match status" value="1"/>
</dbReference>
<accession>A0ABS8UN09</accession>
<dbReference type="InterPro" id="IPR032675">
    <property type="entry name" value="LRR_dom_sf"/>
</dbReference>
<reference evidence="1 2" key="1">
    <citation type="journal article" date="2021" name="BMC Genomics">
        <title>Datura genome reveals duplications of psychoactive alkaloid biosynthetic genes and high mutation rate following tissue culture.</title>
        <authorList>
            <person name="Rajewski A."/>
            <person name="Carter-House D."/>
            <person name="Stajich J."/>
            <person name="Litt A."/>
        </authorList>
    </citation>
    <scope>NUCLEOTIDE SEQUENCE [LARGE SCALE GENOMIC DNA]</scope>
    <source>
        <strain evidence="1">AR-01</strain>
    </source>
</reference>
<dbReference type="PANTHER" id="PTHR13382">
    <property type="entry name" value="MITOCHONDRIAL ATP SYNTHASE COUPLING FACTOR B"/>
    <property type="match status" value="1"/>
</dbReference>
<feature type="non-terminal residue" evidence="1">
    <location>
        <position position="487"/>
    </location>
</feature>
<dbReference type="InterPro" id="IPR050648">
    <property type="entry name" value="F-box_LRR-repeat"/>
</dbReference>
<comment type="caution">
    <text evidence="1">The sequence shown here is derived from an EMBL/GenBank/DDBJ whole genome shotgun (WGS) entry which is preliminary data.</text>
</comment>
<keyword evidence="2" id="KW-1185">Reference proteome</keyword>
<sequence>MERRHSHPSTPISGDFALKPGKNVAAKQLDAKSFVLPSPLSAIRPQPPPPPPRQAVTQLRRALSFDDIGVSDESPGSDDEGKFLDLESELDLSGPEVAGELFSKVLKIATIGVAFQAKVGHVGSVLQKCPGLVKLSLRMKSDVDATMLACIAFSCPNLDSMEILTSDTSVNRITGDELGRFVADKRCLLILRWKAAQILGALLFLQPAFPLFAFQISFVTLRCLKETSLNFSAKRMTTLILLLWWMVLEGAVQDYRIVYVASVRLTHAAVLALTAANLSYSRLELLDLRSSISDSGIGMICNVFPETLSKLLLALCPNITSSGIQFASAQLPNLELMDLWNDRLKKLSLWGCSGLDALYLNCPELNDLNLNSLHEFKSRLLLQCPNLESVHASGCQDTLVETLQNQVFGDFMAEDNHFPCKRLPDGSKRIRVPHLFSPQPFDDAKKRKRRISKKRCAVLQFFLHETMFGLKKVHSACTVKEPTVGMD</sequence>
<name>A0ABS8UN09_DATST</name>
<evidence type="ECO:0000313" key="1">
    <source>
        <dbReference type="EMBL" id="MCD9559701.1"/>
    </source>
</evidence>
<proteinExistence type="predicted"/>
<evidence type="ECO:0000313" key="2">
    <source>
        <dbReference type="Proteomes" id="UP000823775"/>
    </source>
</evidence>
<dbReference type="PANTHER" id="PTHR13382:SF21">
    <property type="entry name" value="OS12G0601000 PROTEIN"/>
    <property type="match status" value="1"/>
</dbReference>
<dbReference type="Proteomes" id="UP000823775">
    <property type="component" value="Unassembled WGS sequence"/>
</dbReference>
<dbReference type="SUPFAM" id="SSF52047">
    <property type="entry name" value="RNI-like"/>
    <property type="match status" value="1"/>
</dbReference>
<protein>
    <submittedName>
        <fullName evidence="1">Uncharacterized protein</fullName>
    </submittedName>
</protein>
<organism evidence="1 2">
    <name type="scientific">Datura stramonium</name>
    <name type="common">Jimsonweed</name>
    <name type="synonym">Common thornapple</name>
    <dbReference type="NCBI Taxonomy" id="4076"/>
    <lineage>
        <taxon>Eukaryota</taxon>
        <taxon>Viridiplantae</taxon>
        <taxon>Streptophyta</taxon>
        <taxon>Embryophyta</taxon>
        <taxon>Tracheophyta</taxon>
        <taxon>Spermatophyta</taxon>
        <taxon>Magnoliopsida</taxon>
        <taxon>eudicotyledons</taxon>
        <taxon>Gunneridae</taxon>
        <taxon>Pentapetalae</taxon>
        <taxon>asterids</taxon>
        <taxon>lamiids</taxon>
        <taxon>Solanales</taxon>
        <taxon>Solanaceae</taxon>
        <taxon>Solanoideae</taxon>
        <taxon>Datureae</taxon>
        <taxon>Datura</taxon>
    </lineage>
</organism>
<dbReference type="EMBL" id="JACEIK010002195">
    <property type="protein sequence ID" value="MCD9559701.1"/>
    <property type="molecule type" value="Genomic_DNA"/>
</dbReference>